<evidence type="ECO:0000256" key="9">
    <source>
        <dbReference type="ARBA" id="ARBA00023224"/>
    </source>
</evidence>
<evidence type="ECO:0000256" key="1">
    <source>
        <dbReference type="ARBA" id="ARBA00004651"/>
    </source>
</evidence>
<sequence length="291" mass="33262">MFTNVYKYKKYFSTTNNSAILRTPDGLNMVLNAYYPLDTTNPTNERIVCLHYMCGAMCCALMCASVDAFYFSLMIALRAHFSLLNTTLRNLVDGDSPHDQNRWGDSSKLYSLMKSKTSQSSGMFLEEPVENTRNVTSEPDVVDCIEYHQTLLSYAERLRRLFSPSLFFQYVIISINLCFTLYQLSSISARSFLFLSQSFFLGCLVFQQGLMCWYANEISVESSEVGMAAYKCPWYDASPKFKFRIQNIMRRSQKPAAITAGMFGALSMWAFTGVLQTSYSYFAVLRQSNTR</sequence>
<evidence type="ECO:0000313" key="11">
    <source>
        <dbReference type="EMBL" id="CAD7431026.1"/>
    </source>
</evidence>
<keyword evidence="2" id="KW-1003">Cell membrane</keyword>
<keyword evidence="3" id="KW-0716">Sensory transduction</keyword>
<dbReference type="GO" id="GO:0005886">
    <property type="term" value="C:plasma membrane"/>
    <property type="evidence" value="ECO:0007669"/>
    <property type="project" value="UniProtKB-SubCell"/>
</dbReference>
<gene>
    <name evidence="11" type="ORF">TMSB3V08_LOCUS7771</name>
</gene>
<dbReference type="GO" id="GO:0007165">
    <property type="term" value="P:signal transduction"/>
    <property type="evidence" value="ECO:0007669"/>
    <property type="project" value="UniProtKB-KW"/>
</dbReference>
<proteinExistence type="predicted"/>
<dbReference type="InterPro" id="IPR004117">
    <property type="entry name" value="7tm6_olfct_rcpt"/>
</dbReference>
<evidence type="ECO:0000256" key="3">
    <source>
        <dbReference type="ARBA" id="ARBA00022606"/>
    </source>
</evidence>
<feature type="transmembrane region" description="Helical" evidence="10">
    <location>
        <begin position="166"/>
        <end position="185"/>
    </location>
</feature>
<dbReference type="PANTHER" id="PTHR21137:SF35">
    <property type="entry name" value="ODORANT RECEPTOR 19A-RELATED"/>
    <property type="match status" value="1"/>
</dbReference>
<keyword evidence="9" id="KW-0807">Transducer</keyword>
<dbReference type="GO" id="GO:0005549">
    <property type="term" value="F:odorant binding"/>
    <property type="evidence" value="ECO:0007669"/>
    <property type="project" value="InterPro"/>
</dbReference>
<keyword evidence="6 10" id="KW-1133">Transmembrane helix</keyword>
<evidence type="ECO:0000256" key="7">
    <source>
        <dbReference type="ARBA" id="ARBA00023136"/>
    </source>
</evidence>
<organism evidence="11">
    <name type="scientific">Timema monikensis</name>
    <dbReference type="NCBI Taxonomy" id="170555"/>
    <lineage>
        <taxon>Eukaryota</taxon>
        <taxon>Metazoa</taxon>
        <taxon>Ecdysozoa</taxon>
        <taxon>Arthropoda</taxon>
        <taxon>Hexapoda</taxon>
        <taxon>Insecta</taxon>
        <taxon>Pterygota</taxon>
        <taxon>Neoptera</taxon>
        <taxon>Polyneoptera</taxon>
        <taxon>Phasmatodea</taxon>
        <taxon>Timematodea</taxon>
        <taxon>Timematoidea</taxon>
        <taxon>Timematidae</taxon>
        <taxon>Timema</taxon>
    </lineage>
</organism>
<keyword evidence="8" id="KW-0675">Receptor</keyword>
<protein>
    <submittedName>
        <fullName evidence="11">Uncharacterized protein</fullName>
    </submittedName>
</protein>
<evidence type="ECO:0000256" key="10">
    <source>
        <dbReference type="SAM" id="Phobius"/>
    </source>
</evidence>
<reference evidence="11" key="1">
    <citation type="submission" date="2020-11" db="EMBL/GenBank/DDBJ databases">
        <authorList>
            <person name="Tran Van P."/>
        </authorList>
    </citation>
    <scope>NUCLEOTIDE SEQUENCE</scope>
</reference>
<feature type="transmembrane region" description="Helical" evidence="10">
    <location>
        <begin position="256"/>
        <end position="275"/>
    </location>
</feature>
<evidence type="ECO:0000256" key="2">
    <source>
        <dbReference type="ARBA" id="ARBA00022475"/>
    </source>
</evidence>
<keyword evidence="4 10" id="KW-0812">Transmembrane</keyword>
<name>A0A7R9EE90_9NEOP</name>
<feature type="transmembrane region" description="Helical" evidence="10">
    <location>
        <begin position="50"/>
        <end position="73"/>
    </location>
</feature>
<comment type="subcellular location">
    <subcellularLocation>
        <location evidence="1">Cell membrane</location>
        <topology evidence="1">Multi-pass membrane protein</topology>
    </subcellularLocation>
</comment>
<keyword evidence="7 10" id="KW-0472">Membrane</keyword>
<dbReference type="EMBL" id="OB794765">
    <property type="protein sequence ID" value="CAD7431026.1"/>
    <property type="molecule type" value="Genomic_DNA"/>
</dbReference>
<dbReference type="Pfam" id="PF02949">
    <property type="entry name" value="7tm_6"/>
    <property type="match status" value="1"/>
</dbReference>
<dbReference type="AlphaFoldDB" id="A0A7R9EE90"/>
<dbReference type="PANTHER" id="PTHR21137">
    <property type="entry name" value="ODORANT RECEPTOR"/>
    <property type="match status" value="1"/>
</dbReference>
<keyword evidence="5" id="KW-0552">Olfaction</keyword>
<accession>A0A7R9EE90</accession>
<dbReference type="GO" id="GO:0004984">
    <property type="term" value="F:olfactory receptor activity"/>
    <property type="evidence" value="ECO:0007669"/>
    <property type="project" value="InterPro"/>
</dbReference>
<evidence type="ECO:0000256" key="8">
    <source>
        <dbReference type="ARBA" id="ARBA00023170"/>
    </source>
</evidence>
<evidence type="ECO:0000256" key="6">
    <source>
        <dbReference type="ARBA" id="ARBA00022989"/>
    </source>
</evidence>
<feature type="transmembrane region" description="Helical" evidence="10">
    <location>
        <begin position="191"/>
        <end position="214"/>
    </location>
</feature>
<evidence type="ECO:0000256" key="5">
    <source>
        <dbReference type="ARBA" id="ARBA00022725"/>
    </source>
</evidence>
<evidence type="ECO:0000256" key="4">
    <source>
        <dbReference type="ARBA" id="ARBA00022692"/>
    </source>
</evidence>